<evidence type="ECO:0000256" key="2">
    <source>
        <dbReference type="ARBA" id="ARBA00022475"/>
    </source>
</evidence>
<sequence length="322" mass="36386">MSDTAPKDTIPFSERLTGHLLFLPVRLSRLLPYRWRVPFAGWFVSRILAPLAGYSQRVRDNLALTFPELSKPEVERITRGVTDNAGRNMVELYSPEFAPRVRERMPITGPGLKVLQDARDEGRPGIIISAHIGSFNAARTGIAANGIESASFYRPMSNRPFNAHYAEAMERISQPVIEQSRQGLVQMVRHLRKGGVVSIMNDLNTHDGLPLEFFGHPALTSLSAAELALKYDAPLVPLWALRDPNGLDFRMTFEEPIPHSDPLTMTREFNRRLEAVVRENMDQWFWIHRRWKDGANAVGEMRAKELEALEAKLAENPKAPIS</sequence>
<evidence type="ECO:0000256" key="1">
    <source>
        <dbReference type="ARBA" id="ARBA00004533"/>
    </source>
</evidence>
<dbReference type="InterPro" id="IPR004960">
    <property type="entry name" value="LipA_acyltrans"/>
</dbReference>
<dbReference type="PANTHER" id="PTHR30606:SF9">
    <property type="entry name" value="LIPID A BIOSYNTHESIS LAUROYLTRANSFERASE"/>
    <property type="match status" value="1"/>
</dbReference>
<dbReference type="PANTHER" id="PTHR30606">
    <property type="entry name" value="LIPID A BIOSYNTHESIS LAUROYL ACYLTRANSFERASE"/>
    <property type="match status" value="1"/>
</dbReference>
<comment type="subcellular location">
    <subcellularLocation>
        <location evidence="1">Cell inner membrane</location>
    </subcellularLocation>
</comment>
<evidence type="ECO:0000313" key="8">
    <source>
        <dbReference type="Proteomes" id="UP000325785"/>
    </source>
</evidence>
<protein>
    <submittedName>
        <fullName evidence="7">Lipid A biosynthesis lauroyl acyltransferase</fullName>
        <ecNumber evidence="7">2.3.1.-</ecNumber>
    </submittedName>
</protein>
<keyword evidence="3" id="KW-0997">Cell inner membrane</keyword>
<keyword evidence="5" id="KW-0472">Membrane</keyword>
<evidence type="ECO:0000256" key="3">
    <source>
        <dbReference type="ARBA" id="ARBA00022519"/>
    </source>
</evidence>
<dbReference type="CDD" id="cd07984">
    <property type="entry name" value="LPLAT_LABLAT-like"/>
    <property type="match status" value="1"/>
</dbReference>
<evidence type="ECO:0000256" key="5">
    <source>
        <dbReference type="ARBA" id="ARBA00023136"/>
    </source>
</evidence>
<evidence type="ECO:0000313" key="7">
    <source>
        <dbReference type="EMBL" id="QEW24359.1"/>
    </source>
</evidence>
<keyword evidence="2" id="KW-1003">Cell membrane</keyword>
<name>A0A5P3A5F1_9RHOB</name>
<evidence type="ECO:0000256" key="6">
    <source>
        <dbReference type="ARBA" id="ARBA00023315"/>
    </source>
</evidence>
<keyword evidence="6 7" id="KW-0012">Acyltransferase</keyword>
<evidence type="ECO:0000256" key="4">
    <source>
        <dbReference type="ARBA" id="ARBA00022679"/>
    </source>
</evidence>
<reference evidence="7 8" key="1">
    <citation type="submission" date="2018-08" db="EMBL/GenBank/DDBJ databases">
        <title>Genetic Globetrotter - A new plasmid hitch-hiking vast phylogenetic and geographic distances.</title>
        <authorList>
            <person name="Vollmers J."/>
            <person name="Petersen J."/>
        </authorList>
    </citation>
    <scope>NUCLEOTIDE SEQUENCE [LARGE SCALE GENOMIC DNA]</scope>
    <source>
        <strain evidence="7 8">DSM 26383</strain>
    </source>
</reference>
<dbReference type="OrthoDB" id="9801955at2"/>
<gene>
    <name evidence="7" type="primary">htrB</name>
    <name evidence="7" type="ORF">RIdsm_00136</name>
</gene>
<keyword evidence="4 7" id="KW-0808">Transferase</keyword>
<dbReference type="EC" id="2.3.1.-" evidence="7"/>
<dbReference type="EMBL" id="CP031598">
    <property type="protein sequence ID" value="QEW24359.1"/>
    <property type="molecule type" value="Genomic_DNA"/>
</dbReference>
<dbReference type="GO" id="GO:0009247">
    <property type="term" value="P:glycolipid biosynthetic process"/>
    <property type="evidence" value="ECO:0007669"/>
    <property type="project" value="UniProtKB-ARBA"/>
</dbReference>
<dbReference type="Proteomes" id="UP000325785">
    <property type="component" value="Chromosome"/>
</dbReference>
<dbReference type="GO" id="GO:0016746">
    <property type="term" value="F:acyltransferase activity"/>
    <property type="evidence" value="ECO:0007669"/>
    <property type="project" value="UniProtKB-KW"/>
</dbReference>
<dbReference type="Pfam" id="PF03279">
    <property type="entry name" value="Lip_A_acyltrans"/>
    <property type="match status" value="1"/>
</dbReference>
<dbReference type="RefSeq" id="WP_057817332.1">
    <property type="nucleotide sequence ID" value="NZ_CP031598.1"/>
</dbReference>
<organism evidence="7 8">
    <name type="scientific">Roseovarius indicus</name>
    <dbReference type="NCBI Taxonomy" id="540747"/>
    <lineage>
        <taxon>Bacteria</taxon>
        <taxon>Pseudomonadati</taxon>
        <taxon>Pseudomonadota</taxon>
        <taxon>Alphaproteobacteria</taxon>
        <taxon>Rhodobacterales</taxon>
        <taxon>Roseobacteraceae</taxon>
        <taxon>Roseovarius</taxon>
    </lineage>
</organism>
<proteinExistence type="predicted"/>
<dbReference type="GO" id="GO:0005886">
    <property type="term" value="C:plasma membrane"/>
    <property type="evidence" value="ECO:0007669"/>
    <property type="project" value="UniProtKB-SubCell"/>
</dbReference>
<dbReference type="KEGG" id="rid:RIdsm_00136"/>
<dbReference type="AlphaFoldDB" id="A0A5P3A5F1"/>
<accession>A0A5P3A5F1</accession>